<evidence type="ECO:0000313" key="1">
    <source>
        <dbReference type="EMBL" id="KIM56997.1"/>
    </source>
</evidence>
<accession>A0A0C2ZX05</accession>
<gene>
    <name evidence="1" type="ORF">SCLCIDRAFT_193157</name>
</gene>
<dbReference type="Proteomes" id="UP000053989">
    <property type="component" value="Unassembled WGS sequence"/>
</dbReference>
<name>A0A0C2ZX05_9AGAM</name>
<reference evidence="1 2" key="1">
    <citation type="submission" date="2014-04" db="EMBL/GenBank/DDBJ databases">
        <authorList>
            <consortium name="DOE Joint Genome Institute"/>
            <person name="Kuo A."/>
            <person name="Kohler A."/>
            <person name="Nagy L.G."/>
            <person name="Floudas D."/>
            <person name="Copeland A."/>
            <person name="Barry K.W."/>
            <person name="Cichocki N."/>
            <person name="Veneault-Fourrey C."/>
            <person name="LaButti K."/>
            <person name="Lindquist E.A."/>
            <person name="Lipzen A."/>
            <person name="Lundell T."/>
            <person name="Morin E."/>
            <person name="Murat C."/>
            <person name="Sun H."/>
            <person name="Tunlid A."/>
            <person name="Henrissat B."/>
            <person name="Grigoriev I.V."/>
            <person name="Hibbett D.S."/>
            <person name="Martin F."/>
            <person name="Nordberg H.P."/>
            <person name="Cantor M.N."/>
            <person name="Hua S.X."/>
        </authorList>
    </citation>
    <scope>NUCLEOTIDE SEQUENCE [LARGE SCALE GENOMIC DNA]</scope>
    <source>
        <strain evidence="1 2">Foug A</strain>
    </source>
</reference>
<evidence type="ECO:0000313" key="2">
    <source>
        <dbReference type="Proteomes" id="UP000053989"/>
    </source>
</evidence>
<dbReference type="InParanoid" id="A0A0C2ZX05"/>
<protein>
    <submittedName>
        <fullName evidence="1">Uncharacterized protein</fullName>
    </submittedName>
</protein>
<keyword evidence="2" id="KW-1185">Reference proteome</keyword>
<proteinExistence type="predicted"/>
<reference evidence="2" key="2">
    <citation type="submission" date="2015-01" db="EMBL/GenBank/DDBJ databases">
        <title>Evolutionary Origins and Diversification of the Mycorrhizal Mutualists.</title>
        <authorList>
            <consortium name="DOE Joint Genome Institute"/>
            <consortium name="Mycorrhizal Genomics Consortium"/>
            <person name="Kohler A."/>
            <person name="Kuo A."/>
            <person name="Nagy L.G."/>
            <person name="Floudas D."/>
            <person name="Copeland A."/>
            <person name="Barry K.W."/>
            <person name="Cichocki N."/>
            <person name="Veneault-Fourrey C."/>
            <person name="LaButti K."/>
            <person name="Lindquist E.A."/>
            <person name="Lipzen A."/>
            <person name="Lundell T."/>
            <person name="Morin E."/>
            <person name="Murat C."/>
            <person name="Riley R."/>
            <person name="Ohm R."/>
            <person name="Sun H."/>
            <person name="Tunlid A."/>
            <person name="Henrissat B."/>
            <person name="Grigoriev I.V."/>
            <person name="Hibbett D.S."/>
            <person name="Martin F."/>
        </authorList>
    </citation>
    <scope>NUCLEOTIDE SEQUENCE [LARGE SCALE GENOMIC DNA]</scope>
    <source>
        <strain evidence="2">Foug A</strain>
    </source>
</reference>
<dbReference type="EMBL" id="KN822107">
    <property type="protein sequence ID" value="KIM56997.1"/>
    <property type="molecule type" value="Genomic_DNA"/>
</dbReference>
<organism evidence="1 2">
    <name type="scientific">Scleroderma citrinum Foug A</name>
    <dbReference type="NCBI Taxonomy" id="1036808"/>
    <lineage>
        <taxon>Eukaryota</taxon>
        <taxon>Fungi</taxon>
        <taxon>Dikarya</taxon>
        <taxon>Basidiomycota</taxon>
        <taxon>Agaricomycotina</taxon>
        <taxon>Agaricomycetes</taxon>
        <taxon>Agaricomycetidae</taxon>
        <taxon>Boletales</taxon>
        <taxon>Sclerodermatineae</taxon>
        <taxon>Sclerodermataceae</taxon>
        <taxon>Scleroderma</taxon>
    </lineage>
</organism>
<dbReference type="AlphaFoldDB" id="A0A0C2ZX05"/>
<sequence length="91" mass="10719">MNPFETEVDLHMWSTYLQLQSSRCCRRNNCAFQQWNTSVRFVMYSVVKILAVRSSAMGRLRLDQRVSSLTRADLMHYLRSLLVLNPSAPHW</sequence>
<dbReference type="HOGENOM" id="CLU_2428339_0_0_1"/>